<evidence type="ECO:0000313" key="2">
    <source>
        <dbReference type="Proteomes" id="UP000635477"/>
    </source>
</evidence>
<reference evidence="1" key="2">
    <citation type="submission" date="2020-05" db="EMBL/GenBank/DDBJ databases">
        <authorList>
            <person name="Kim H.-S."/>
            <person name="Proctor R.H."/>
            <person name="Brown D.W."/>
        </authorList>
    </citation>
    <scope>NUCLEOTIDE SEQUENCE</scope>
    <source>
        <strain evidence="1">NRRL 22465</strain>
    </source>
</reference>
<protein>
    <submittedName>
        <fullName evidence="1">Uncharacterized protein</fullName>
    </submittedName>
</protein>
<dbReference type="Proteomes" id="UP000635477">
    <property type="component" value="Unassembled WGS sequence"/>
</dbReference>
<organism evidence="1 2">
    <name type="scientific">Fusarium zealandicum</name>
    <dbReference type="NCBI Taxonomy" id="1053134"/>
    <lineage>
        <taxon>Eukaryota</taxon>
        <taxon>Fungi</taxon>
        <taxon>Dikarya</taxon>
        <taxon>Ascomycota</taxon>
        <taxon>Pezizomycotina</taxon>
        <taxon>Sordariomycetes</taxon>
        <taxon>Hypocreomycetidae</taxon>
        <taxon>Hypocreales</taxon>
        <taxon>Nectriaceae</taxon>
        <taxon>Fusarium</taxon>
        <taxon>Fusarium staphyleae species complex</taxon>
    </lineage>
</organism>
<feature type="non-terminal residue" evidence="1">
    <location>
        <position position="1"/>
    </location>
</feature>
<dbReference type="AlphaFoldDB" id="A0A8H4UQ36"/>
<keyword evidence="2" id="KW-1185">Reference proteome</keyword>
<reference evidence="1" key="1">
    <citation type="journal article" date="2020" name="BMC Genomics">
        <title>Correction to: Identification and distribution of gene clusters required for synthesis of sphingolipid metabolism inhibitors in diverse species of the filamentous fungus Fusarium.</title>
        <authorList>
            <person name="Kim H.S."/>
            <person name="Lohmar J.M."/>
            <person name="Busman M."/>
            <person name="Brown D.W."/>
            <person name="Naumann T.A."/>
            <person name="Divon H.H."/>
            <person name="Lysoe E."/>
            <person name="Uhlig S."/>
            <person name="Proctor R.H."/>
        </authorList>
    </citation>
    <scope>NUCLEOTIDE SEQUENCE</scope>
    <source>
        <strain evidence="1">NRRL 22465</strain>
    </source>
</reference>
<sequence>MPVAPAYHESLPYIDPEPSSEALAAARALITAEASTQP</sequence>
<evidence type="ECO:0000313" key="1">
    <source>
        <dbReference type="EMBL" id="KAF4981409.1"/>
    </source>
</evidence>
<accession>A0A8H4UQ36</accession>
<proteinExistence type="predicted"/>
<comment type="caution">
    <text evidence="1">The sequence shown here is derived from an EMBL/GenBank/DDBJ whole genome shotgun (WGS) entry which is preliminary data.</text>
</comment>
<name>A0A8H4UQ36_9HYPO</name>
<dbReference type="EMBL" id="JABEYC010000169">
    <property type="protein sequence ID" value="KAF4981409.1"/>
    <property type="molecule type" value="Genomic_DNA"/>
</dbReference>
<gene>
    <name evidence="1" type="ORF">FZEAL_2757</name>
</gene>